<dbReference type="AlphaFoldDB" id="A0A8A2XQM0"/>
<dbReference type="GO" id="GO:0003954">
    <property type="term" value="F:NADH dehydrogenase activity"/>
    <property type="evidence" value="ECO:0007669"/>
    <property type="project" value="TreeGrafter"/>
</dbReference>
<dbReference type="EMBL" id="MW262988">
    <property type="protein sequence ID" value="QSX28442.1"/>
    <property type="molecule type" value="Genomic_DNA"/>
</dbReference>
<keyword evidence="1" id="KW-0812">Transmembrane</keyword>
<reference evidence="2" key="1">
    <citation type="submission" date="2020-11" db="EMBL/GenBank/DDBJ databases">
        <title>The chloroplast genome of Centranthera grandiflora.</title>
        <authorList>
            <person name="Zheng L.-P."/>
        </authorList>
    </citation>
    <scope>NUCLEOTIDE SEQUENCE</scope>
</reference>
<keyword evidence="1" id="KW-1133">Transmembrane helix</keyword>
<dbReference type="PANTHER" id="PTHR43507:SF21">
    <property type="entry name" value="NAD(P)H-QUINONE OXIDOREDUCTASE CHAIN 4, CHLOROPLASTIC"/>
    <property type="match status" value="1"/>
</dbReference>
<accession>A0A8A2XQM0</accession>
<dbReference type="GO" id="GO:0048039">
    <property type="term" value="F:ubiquinone binding"/>
    <property type="evidence" value="ECO:0007669"/>
    <property type="project" value="TreeGrafter"/>
</dbReference>
<name>A0A8A2XQM0_9LAMI</name>
<dbReference type="RefSeq" id="YP_010233240.1">
    <property type="nucleotide sequence ID" value="NC_059747.1"/>
</dbReference>
<organism evidence="2">
    <name type="scientific">Centranthera grandiflora</name>
    <dbReference type="NCBI Taxonomy" id="2491184"/>
    <lineage>
        <taxon>Eukaryota</taxon>
        <taxon>Viridiplantae</taxon>
        <taxon>Streptophyta</taxon>
        <taxon>Embryophyta</taxon>
        <taxon>Tracheophyta</taxon>
        <taxon>Spermatophyta</taxon>
        <taxon>Magnoliopsida</taxon>
        <taxon>eudicotyledons</taxon>
        <taxon>Gunneridae</taxon>
        <taxon>Pentapetalae</taxon>
        <taxon>asterids</taxon>
        <taxon>lamiids</taxon>
        <taxon>Lamiales</taxon>
        <taxon>Orobanchaceae</taxon>
        <taxon>Buchnereae</taxon>
        <taxon>Centranthera</taxon>
    </lineage>
</organism>
<feature type="transmembrane region" description="Helical" evidence="1">
    <location>
        <begin position="38"/>
        <end position="58"/>
    </location>
</feature>
<geneLocation type="non-photosynthetic plastid" evidence="2"/>
<evidence type="ECO:0000313" key="2">
    <source>
        <dbReference type="EMBL" id="QSX28442.1"/>
    </source>
</evidence>
<dbReference type="GO" id="GO:0042773">
    <property type="term" value="P:ATP synthesis coupled electron transport"/>
    <property type="evidence" value="ECO:0007669"/>
    <property type="project" value="InterPro"/>
</dbReference>
<evidence type="ECO:0000256" key="1">
    <source>
        <dbReference type="SAM" id="Phobius"/>
    </source>
</evidence>
<dbReference type="GO" id="GO:0015990">
    <property type="term" value="P:electron transport coupled proton transport"/>
    <property type="evidence" value="ECO:0007669"/>
    <property type="project" value="TreeGrafter"/>
</dbReference>
<dbReference type="PANTHER" id="PTHR43507">
    <property type="entry name" value="NADH-UBIQUINONE OXIDOREDUCTASE CHAIN 4"/>
    <property type="match status" value="1"/>
</dbReference>
<dbReference type="GeneID" id="69226417"/>
<protein>
    <submittedName>
        <fullName evidence="2">NADH dehydrogenase subunit 4</fullName>
    </submittedName>
</protein>
<proteinExistence type="predicted"/>
<dbReference type="GO" id="GO:0008137">
    <property type="term" value="F:NADH dehydrogenase (ubiquinone) activity"/>
    <property type="evidence" value="ECO:0007669"/>
    <property type="project" value="InterPro"/>
</dbReference>
<gene>
    <name evidence="2" type="primary">ndhD</name>
</gene>
<keyword evidence="1" id="KW-0472">Membrane</keyword>
<keyword evidence="2" id="KW-0934">Plastid</keyword>
<sequence>MSCLYPEPVLFINLTLIVVFPIVAGSFIFFLPHRGNSFLRWYTSCICILELLLTTYAFCYHFQSDDSLIQFINPTSGRF</sequence>
<dbReference type="InterPro" id="IPR003918">
    <property type="entry name" value="NADH_UbQ_OxRdtase"/>
</dbReference>
<feature type="transmembrane region" description="Helical" evidence="1">
    <location>
        <begin position="12"/>
        <end position="31"/>
    </location>
</feature>
<dbReference type="GO" id="GO:0009507">
    <property type="term" value="C:chloroplast"/>
    <property type="evidence" value="ECO:0007669"/>
    <property type="project" value="TreeGrafter"/>
</dbReference>